<dbReference type="PATRIC" id="fig|271065.3.peg.4171"/>
<organism evidence="3 4">
    <name type="scientific">Methylotuvimicrobium alcaliphilum (strain DSM 19304 / NCIMB 14124 / VKM B-2133 / 20Z)</name>
    <name type="common">Methylomicrobium alcaliphilum</name>
    <dbReference type="NCBI Taxonomy" id="1091494"/>
    <lineage>
        <taxon>Bacteria</taxon>
        <taxon>Pseudomonadati</taxon>
        <taxon>Pseudomonadota</taxon>
        <taxon>Gammaproteobacteria</taxon>
        <taxon>Methylococcales</taxon>
        <taxon>Methylococcaceae</taxon>
        <taxon>Methylotuvimicrobium</taxon>
    </lineage>
</organism>
<feature type="chain" id="PRO_5003468280" evidence="2">
    <location>
        <begin position="22"/>
        <end position="128"/>
    </location>
</feature>
<dbReference type="HOGENOM" id="CLU_160638_0_0_6"/>
<dbReference type="RefSeq" id="WP_014150438.1">
    <property type="nucleotide sequence ID" value="NC_016112.1"/>
</dbReference>
<feature type="region of interest" description="Disordered" evidence="1">
    <location>
        <begin position="89"/>
        <end position="109"/>
    </location>
</feature>
<gene>
    <name evidence="3" type="ordered locus">MEALZ_4035</name>
</gene>
<accession>G4T1E2</accession>
<dbReference type="Proteomes" id="UP000008315">
    <property type="component" value="Chromosome"/>
</dbReference>
<dbReference type="EMBL" id="FO082060">
    <property type="protein sequence ID" value="CCE25691.1"/>
    <property type="molecule type" value="Genomic_DNA"/>
</dbReference>
<evidence type="ECO:0000313" key="4">
    <source>
        <dbReference type="Proteomes" id="UP000008315"/>
    </source>
</evidence>
<dbReference type="KEGG" id="mah:MEALZ_4035"/>
<reference evidence="4" key="1">
    <citation type="journal article" date="2012" name="J. Bacteriol.">
        <title>Genome sequence of the haloalkaliphilic methanotrophic bacterium Methylomicrobium alcaliphilum 20Z.</title>
        <authorList>
            <person name="Vuilleumier S."/>
            <person name="Khmelenina V.N."/>
            <person name="Bringel F."/>
            <person name="Reshetnikov A.S."/>
            <person name="Lajus A."/>
            <person name="Mangenot S."/>
            <person name="Rouy Z."/>
            <person name="Op den Camp H.J."/>
            <person name="Jetten M.S."/>
            <person name="Dispirito A.A."/>
            <person name="Dunfield P."/>
            <person name="Klotz M.G."/>
            <person name="Semrau J.D."/>
            <person name="Stein L.Y."/>
            <person name="Barbe V."/>
            <person name="Medigue C."/>
            <person name="Trotsenko Y.A."/>
            <person name="Kalyuzhnaya M.G."/>
        </authorList>
    </citation>
    <scope>NUCLEOTIDE SEQUENCE [LARGE SCALE GENOMIC DNA]</scope>
    <source>
        <strain evidence="4">DSM 19304 / NCIMB 14124 / VKM B-2133 / 20Z</strain>
    </source>
</reference>
<keyword evidence="4" id="KW-1185">Reference proteome</keyword>
<evidence type="ECO:0000256" key="2">
    <source>
        <dbReference type="SAM" id="SignalP"/>
    </source>
</evidence>
<name>G4T1E2_META2</name>
<feature type="signal peptide" evidence="2">
    <location>
        <begin position="1"/>
        <end position="21"/>
    </location>
</feature>
<protein>
    <submittedName>
        <fullName evidence="3">Uncharacterized protein</fullName>
    </submittedName>
</protein>
<feature type="compositionally biased region" description="Basic residues" evidence="1">
    <location>
        <begin position="90"/>
        <end position="102"/>
    </location>
</feature>
<sequence length="128" mass="13488">MKFLRKVLLSLAIASSMGAFATPVMAESDPGRISYEPAEAIKLTSEKIQAAIDAVAAGSSADEVAALVKEALDMSKEINANDKVDVARARANRPLKKARSASRKGSLDGVDEALQSALKKYSELPGLI</sequence>
<evidence type="ECO:0000313" key="3">
    <source>
        <dbReference type="EMBL" id="CCE25691.1"/>
    </source>
</evidence>
<proteinExistence type="predicted"/>
<dbReference type="AlphaFoldDB" id="G4T1E2"/>
<evidence type="ECO:0000256" key="1">
    <source>
        <dbReference type="SAM" id="MobiDB-lite"/>
    </source>
</evidence>
<keyword evidence="2" id="KW-0732">Signal</keyword>
<dbReference type="STRING" id="1091494.MEALZ_4035"/>